<dbReference type="SMART" id="SM00512">
    <property type="entry name" value="Skp1"/>
    <property type="match status" value="1"/>
</dbReference>
<protein>
    <recommendedName>
        <fullName evidence="3">SKP1 component POZ domain-containing protein</fullName>
    </recommendedName>
</protein>
<name>A0A9Q0LVV9_BLOTA</name>
<evidence type="ECO:0000256" key="1">
    <source>
        <dbReference type="ARBA" id="ARBA00009993"/>
    </source>
</evidence>
<dbReference type="SUPFAM" id="SSF81382">
    <property type="entry name" value="Skp1 dimerisation domain-like"/>
    <property type="match status" value="1"/>
</dbReference>
<dbReference type="EMBL" id="JAPWDV010000004">
    <property type="protein sequence ID" value="KAJ6215448.1"/>
    <property type="molecule type" value="Genomic_DNA"/>
</dbReference>
<keyword evidence="5" id="KW-1185">Reference proteome</keyword>
<dbReference type="InterPro" id="IPR036296">
    <property type="entry name" value="SKP1-like_dim_sf"/>
</dbReference>
<organism evidence="4 5">
    <name type="scientific">Blomia tropicalis</name>
    <name type="common">Mite</name>
    <dbReference type="NCBI Taxonomy" id="40697"/>
    <lineage>
        <taxon>Eukaryota</taxon>
        <taxon>Metazoa</taxon>
        <taxon>Ecdysozoa</taxon>
        <taxon>Arthropoda</taxon>
        <taxon>Chelicerata</taxon>
        <taxon>Arachnida</taxon>
        <taxon>Acari</taxon>
        <taxon>Acariformes</taxon>
        <taxon>Sarcoptiformes</taxon>
        <taxon>Astigmata</taxon>
        <taxon>Glycyphagoidea</taxon>
        <taxon>Echimyopodidae</taxon>
        <taxon>Blomia</taxon>
    </lineage>
</organism>
<dbReference type="Proteomes" id="UP001142055">
    <property type="component" value="Chromosome 4"/>
</dbReference>
<dbReference type="Gene3D" id="3.30.710.10">
    <property type="entry name" value="Potassium Channel Kv1.1, Chain A"/>
    <property type="match status" value="1"/>
</dbReference>
<sequence>MDYIMIQANDDNYVLMVEIETARMSKYIRCLIDYFKMGNGKIIIIHGIDRRVLANVFRWCEYHKNDPPSLACQILMSVKVIDPWDCDFLSMDNKSLYDLLVAAKCLGVSGLVNICCKILKIHVDDVRDNEFINLNGGDGQSHQILPGNHDDEAIPQ</sequence>
<keyword evidence="2" id="KW-0833">Ubl conjugation pathway</keyword>
<reference evidence="4" key="1">
    <citation type="submission" date="2022-12" db="EMBL/GenBank/DDBJ databases">
        <title>Genome assemblies of Blomia tropicalis.</title>
        <authorList>
            <person name="Cui Y."/>
        </authorList>
    </citation>
    <scope>NUCLEOTIDE SEQUENCE</scope>
    <source>
        <tissue evidence="4">Adult mites</tissue>
    </source>
</reference>
<evidence type="ECO:0000259" key="3">
    <source>
        <dbReference type="Pfam" id="PF03931"/>
    </source>
</evidence>
<dbReference type="GO" id="GO:0006511">
    <property type="term" value="P:ubiquitin-dependent protein catabolic process"/>
    <property type="evidence" value="ECO:0007669"/>
    <property type="project" value="InterPro"/>
</dbReference>
<dbReference type="InterPro" id="IPR016897">
    <property type="entry name" value="SKP1"/>
</dbReference>
<accession>A0A9Q0LVV9</accession>
<dbReference type="AlphaFoldDB" id="A0A9Q0LVV9"/>
<evidence type="ECO:0000313" key="4">
    <source>
        <dbReference type="EMBL" id="KAJ6215448.1"/>
    </source>
</evidence>
<gene>
    <name evidence="4" type="ORF">RDWZM_009948</name>
</gene>
<dbReference type="InterPro" id="IPR011333">
    <property type="entry name" value="SKP1/BTB/POZ_sf"/>
</dbReference>
<proteinExistence type="inferred from homology"/>
<comment type="caution">
    <text evidence="4">The sequence shown here is derived from an EMBL/GenBank/DDBJ whole genome shotgun (WGS) entry which is preliminary data.</text>
</comment>
<dbReference type="InterPro" id="IPR016073">
    <property type="entry name" value="Skp1_comp_POZ"/>
</dbReference>
<comment type="similarity">
    <text evidence="1">Belongs to the SKP1 family.</text>
</comment>
<evidence type="ECO:0000313" key="5">
    <source>
        <dbReference type="Proteomes" id="UP001142055"/>
    </source>
</evidence>
<feature type="domain" description="SKP1 component POZ" evidence="3">
    <location>
        <begin position="4"/>
        <end position="65"/>
    </location>
</feature>
<dbReference type="PANTHER" id="PTHR11165">
    <property type="entry name" value="SKP1"/>
    <property type="match status" value="1"/>
</dbReference>
<dbReference type="SUPFAM" id="SSF54695">
    <property type="entry name" value="POZ domain"/>
    <property type="match status" value="1"/>
</dbReference>
<evidence type="ECO:0000256" key="2">
    <source>
        <dbReference type="ARBA" id="ARBA00022786"/>
    </source>
</evidence>
<dbReference type="InterPro" id="IPR001232">
    <property type="entry name" value="SKP1-like"/>
</dbReference>
<dbReference type="Pfam" id="PF03931">
    <property type="entry name" value="Skp1_POZ"/>
    <property type="match status" value="1"/>
</dbReference>